<evidence type="ECO:0000256" key="10">
    <source>
        <dbReference type="HAMAP-Rule" id="MF_01102"/>
    </source>
</evidence>
<dbReference type="InterPro" id="IPR017610">
    <property type="entry name" value="tRNA_S-uridine_synth_MnmC_C"/>
</dbReference>
<dbReference type="GO" id="GO:0004808">
    <property type="term" value="F:tRNA (5-methylaminomethyl-2-thiouridylate)(34)-methyltransferase activity"/>
    <property type="evidence" value="ECO:0007669"/>
    <property type="project" value="UniProtKB-EC"/>
</dbReference>
<evidence type="ECO:0000256" key="3">
    <source>
        <dbReference type="ARBA" id="ARBA00022630"/>
    </source>
</evidence>
<dbReference type="GO" id="GO:0050660">
    <property type="term" value="F:flavin adenine dinucleotide binding"/>
    <property type="evidence" value="ECO:0007669"/>
    <property type="project" value="UniProtKB-UniRule"/>
</dbReference>
<feature type="region of interest" description="FAD-dependent cmnm(5)s(2)U34 oxidoreductase" evidence="10">
    <location>
        <begin position="284"/>
        <end position="684"/>
    </location>
</feature>
<dbReference type="InterPro" id="IPR047785">
    <property type="entry name" value="tRNA_MNMC2"/>
</dbReference>
<keyword evidence="7 10" id="KW-0274">FAD</keyword>
<evidence type="ECO:0000313" key="14">
    <source>
        <dbReference type="Proteomes" id="UP000664405"/>
    </source>
</evidence>
<dbReference type="GO" id="GO:0002097">
    <property type="term" value="P:tRNA wobble base modification"/>
    <property type="evidence" value="ECO:0007669"/>
    <property type="project" value="UniProtKB-UniRule"/>
</dbReference>
<protein>
    <recommendedName>
        <fullName evidence="10">tRNA 5-methylaminomethyl-2-thiouridine biosynthesis bifunctional protein MnmC</fullName>
        <shortName evidence="10">tRNA mnm(5)s(2)U biosynthesis bifunctional protein</shortName>
    </recommendedName>
    <domain>
        <recommendedName>
            <fullName evidence="10">tRNA (mnm(5)s(2)U34)-methyltransferase</fullName>
            <ecNumber evidence="10">2.1.1.61</ecNumber>
        </recommendedName>
    </domain>
    <domain>
        <recommendedName>
            <fullName evidence="10">FAD-dependent cmnm(5)s(2)U34 oxidoreductase</fullName>
            <ecNumber evidence="10">1.5.-.-</ecNumber>
        </recommendedName>
    </domain>
</protein>
<keyword evidence="2 10" id="KW-0489">Methyltransferase</keyword>
<comment type="similarity">
    <text evidence="10">In the N-terminal section; belongs to the methyltransferase superfamily. tRNA (mnm(5)s(2)U34)-methyltransferase family.</text>
</comment>
<dbReference type="AlphaFoldDB" id="A0A8I1SK66"/>
<keyword evidence="9 10" id="KW-0511">Multifunctional enzyme</keyword>
<dbReference type="SUPFAM" id="SSF54373">
    <property type="entry name" value="FAD-linked reductases, C-terminal domain"/>
    <property type="match status" value="1"/>
</dbReference>
<dbReference type="Gene3D" id="3.30.9.10">
    <property type="entry name" value="D-Amino Acid Oxidase, subunit A, domain 2"/>
    <property type="match status" value="1"/>
</dbReference>
<dbReference type="GO" id="GO:0016645">
    <property type="term" value="F:oxidoreductase activity, acting on the CH-NH group of donors"/>
    <property type="evidence" value="ECO:0007669"/>
    <property type="project" value="InterPro"/>
</dbReference>
<proteinExistence type="inferred from homology"/>
<comment type="catalytic activity">
    <reaction evidence="10">
        <text>5-aminomethyl-2-thiouridine(34) in tRNA + S-adenosyl-L-methionine = 5-methylaminomethyl-2-thiouridine(34) in tRNA + S-adenosyl-L-homocysteine + H(+)</text>
        <dbReference type="Rhea" id="RHEA:19569"/>
        <dbReference type="Rhea" id="RHEA-COMP:10195"/>
        <dbReference type="Rhea" id="RHEA-COMP:10197"/>
        <dbReference type="ChEBI" id="CHEBI:15378"/>
        <dbReference type="ChEBI" id="CHEBI:57856"/>
        <dbReference type="ChEBI" id="CHEBI:59789"/>
        <dbReference type="ChEBI" id="CHEBI:74454"/>
        <dbReference type="ChEBI" id="CHEBI:74455"/>
        <dbReference type="EC" id="2.1.1.61"/>
    </reaction>
</comment>
<dbReference type="SUPFAM" id="SSF51905">
    <property type="entry name" value="FAD/NAD(P)-binding domain"/>
    <property type="match status" value="1"/>
</dbReference>
<keyword evidence="6 10" id="KW-0819">tRNA processing</keyword>
<dbReference type="EC" id="2.1.1.61" evidence="10"/>
<dbReference type="InterPro" id="IPR029063">
    <property type="entry name" value="SAM-dependent_MTases_sf"/>
</dbReference>
<comment type="cofactor">
    <cofactor evidence="10">
        <name>FAD</name>
        <dbReference type="ChEBI" id="CHEBI:57692"/>
    </cofactor>
</comment>
<dbReference type="Gene3D" id="3.40.50.150">
    <property type="entry name" value="Vaccinia Virus protein VP39"/>
    <property type="match status" value="1"/>
</dbReference>
<keyword evidence="5 10" id="KW-0949">S-adenosyl-L-methionine</keyword>
<dbReference type="NCBIfam" id="NF033855">
    <property type="entry name" value="tRNA_MNMC2"/>
    <property type="match status" value="1"/>
</dbReference>
<evidence type="ECO:0000259" key="12">
    <source>
        <dbReference type="Pfam" id="PF05430"/>
    </source>
</evidence>
<dbReference type="GO" id="GO:0032259">
    <property type="term" value="P:methylation"/>
    <property type="evidence" value="ECO:0007669"/>
    <property type="project" value="UniProtKB-KW"/>
</dbReference>
<dbReference type="HAMAP" id="MF_01102">
    <property type="entry name" value="MnmC"/>
    <property type="match status" value="1"/>
</dbReference>
<organism evidence="13 14">
    <name type="scientific">Thalassospira povalilytica</name>
    <dbReference type="NCBI Taxonomy" id="732237"/>
    <lineage>
        <taxon>Bacteria</taxon>
        <taxon>Pseudomonadati</taxon>
        <taxon>Pseudomonadota</taxon>
        <taxon>Alphaproteobacteria</taxon>
        <taxon>Rhodospirillales</taxon>
        <taxon>Thalassospiraceae</taxon>
        <taxon>Thalassospira</taxon>
    </lineage>
</organism>
<comment type="subcellular location">
    <subcellularLocation>
        <location evidence="10">Cytoplasm</location>
    </subcellularLocation>
</comment>
<evidence type="ECO:0000256" key="1">
    <source>
        <dbReference type="ARBA" id="ARBA00022490"/>
    </source>
</evidence>
<dbReference type="InterPro" id="IPR006076">
    <property type="entry name" value="FAD-dep_OxRdtase"/>
</dbReference>
<dbReference type="NCBIfam" id="TIGR03197">
    <property type="entry name" value="MnmC_Cterm"/>
    <property type="match status" value="1"/>
</dbReference>
<keyword evidence="8 10" id="KW-0560">Oxidoreductase</keyword>
<evidence type="ECO:0000256" key="4">
    <source>
        <dbReference type="ARBA" id="ARBA00022679"/>
    </source>
</evidence>
<evidence type="ECO:0000256" key="6">
    <source>
        <dbReference type="ARBA" id="ARBA00022694"/>
    </source>
</evidence>
<dbReference type="Proteomes" id="UP000664405">
    <property type="component" value="Unassembled WGS sequence"/>
</dbReference>
<feature type="domain" description="MnmC-like methyltransferase" evidence="12">
    <location>
        <begin position="121"/>
        <end position="246"/>
    </location>
</feature>
<evidence type="ECO:0000256" key="2">
    <source>
        <dbReference type="ARBA" id="ARBA00022603"/>
    </source>
</evidence>
<evidence type="ECO:0000313" key="13">
    <source>
        <dbReference type="EMBL" id="MBN8197111.1"/>
    </source>
</evidence>
<dbReference type="InterPro" id="IPR023032">
    <property type="entry name" value="tRNA_MAMT_biosynth_bifunc_MnmC"/>
</dbReference>
<dbReference type="NCBIfam" id="NF002481">
    <property type="entry name" value="PRK01747.1-2"/>
    <property type="match status" value="1"/>
</dbReference>
<evidence type="ECO:0000256" key="7">
    <source>
        <dbReference type="ARBA" id="ARBA00022827"/>
    </source>
</evidence>
<evidence type="ECO:0000259" key="11">
    <source>
        <dbReference type="Pfam" id="PF01266"/>
    </source>
</evidence>
<keyword evidence="3 10" id="KW-0285">Flavoprotein</keyword>
<dbReference type="GO" id="GO:0005737">
    <property type="term" value="C:cytoplasm"/>
    <property type="evidence" value="ECO:0007669"/>
    <property type="project" value="UniProtKB-SubCell"/>
</dbReference>
<dbReference type="RefSeq" id="WP_206927510.1">
    <property type="nucleotide sequence ID" value="NZ_JAEKJW010000002.1"/>
</dbReference>
<dbReference type="Pfam" id="PF05430">
    <property type="entry name" value="Methyltransf_30"/>
    <property type="match status" value="1"/>
</dbReference>
<dbReference type="InterPro" id="IPR008471">
    <property type="entry name" value="MnmC-like_methylTransf"/>
</dbReference>
<comment type="function">
    <text evidence="10">Catalyzes the last two steps in the biosynthesis of 5-methylaminomethyl-2-thiouridine (mnm(5)s(2)U) at the wobble position (U34) in tRNA. Catalyzes the FAD-dependent demodification of cmnm(5)s(2)U34 to nm(5)s(2)U34, followed by the transfer of a methyl group from S-adenosyl-L-methionine to nm(5)s(2)U34, to form mnm(5)s(2)U34.</text>
</comment>
<comment type="similarity">
    <text evidence="10">In the C-terminal section; belongs to the DAO family.</text>
</comment>
<dbReference type="InterPro" id="IPR036188">
    <property type="entry name" value="FAD/NAD-bd_sf"/>
</dbReference>
<comment type="caution">
    <text evidence="13">The sequence shown here is derived from an EMBL/GenBank/DDBJ whole genome shotgun (WGS) entry which is preliminary data.</text>
</comment>
<accession>A0A8I1SK66</accession>
<evidence type="ECO:0000256" key="8">
    <source>
        <dbReference type="ARBA" id="ARBA00023002"/>
    </source>
</evidence>
<evidence type="ECO:0000256" key="9">
    <source>
        <dbReference type="ARBA" id="ARBA00023268"/>
    </source>
</evidence>
<name>A0A8I1SK66_9PROT</name>
<sequence>MTARDDDAIGENDAPAKAGAITWRDGDVPFSPHFGDVYYNPKDGLAETHYVFVDGNNLPTAWQGKDNFTIGETGFGTGLNFLAAWQCWAQDPDRSKRLHFVSVEKYPLSRDDMIRAHRGWPELADLSEQLGDVWPHETMLPGIHRFILADGTITLTLLIGDAIDCWSGYSGAIDCWFLDGFAPSRNPDMWQPSLFSALAAASNPAGATLATFTAARIARDGLESAGFEVSKRKGFAYKRDMITANLPARQLELADDEARYEIADDPWFHLPGVTKTKAKAVAVIGGGMAGAACANALHQRDCKVVLFEQHRDLAQAASGNPIGMLEPYLTVDHAIMGRFYEAGYRFSHRMVKRLADQGKVEADFCGVLDLATSPRKRERLDGLIARLHDKPDLVRAMTSDEASNMLGIPVPMDGLFYPSAGWVHPPSFVRALTANIECQLATCISEIIDSPDGKRLRSNDGREFGPFDTVVIAGALETANLAQTSWLSDHLNPVRGQITYCPTDALAETYVSAKMRCVLSYKGYITPQRDGMHVIGATFGRDDAKTDLRESDHAFNIRQLSKILPALSEHLSDKTLDGRAAVRTTTADHLPLIGPAPDFDRYLSCYHDIDKGKKGARYIRAPYHKDVYICTGFGARGLIGAPLAAEILASEICAMPLPLEKSLMDAIHPARFVIRGLKRRQITT</sequence>
<dbReference type="EC" id="1.5.-.-" evidence="10"/>
<gene>
    <name evidence="10 13" type="primary">mnmC</name>
    <name evidence="13" type="ORF">JF547_11630</name>
</gene>
<reference evidence="13" key="1">
    <citation type="submission" date="2020-12" db="EMBL/GenBank/DDBJ databases">
        <title>Oil enriched cultivation method for isolating marine PHA-producing bacteria.</title>
        <authorList>
            <person name="Zheng W."/>
            <person name="Yu S."/>
            <person name="Huang Y."/>
        </authorList>
    </citation>
    <scope>NUCLEOTIDE SEQUENCE</scope>
    <source>
        <strain evidence="13">SY-2-3</strain>
    </source>
</reference>
<keyword evidence="4 10" id="KW-0808">Transferase</keyword>
<keyword evidence="1 10" id="KW-0963">Cytoplasm</keyword>
<dbReference type="EMBL" id="JAEKJW010000002">
    <property type="protein sequence ID" value="MBN8197111.1"/>
    <property type="molecule type" value="Genomic_DNA"/>
</dbReference>
<dbReference type="Pfam" id="PF01266">
    <property type="entry name" value="DAO"/>
    <property type="match status" value="1"/>
</dbReference>
<evidence type="ECO:0000256" key="5">
    <source>
        <dbReference type="ARBA" id="ARBA00022691"/>
    </source>
</evidence>
<dbReference type="PANTHER" id="PTHR13847">
    <property type="entry name" value="SARCOSINE DEHYDROGENASE-RELATED"/>
    <property type="match status" value="1"/>
</dbReference>
<feature type="region of interest" description="tRNA (mnm(5)s(2)U34)-methyltransferase" evidence="10">
    <location>
        <begin position="1"/>
        <end position="247"/>
    </location>
</feature>
<dbReference type="Gene3D" id="3.50.50.60">
    <property type="entry name" value="FAD/NAD(P)-binding domain"/>
    <property type="match status" value="1"/>
</dbReference>
<dbReference type="PANTHER" id="PTHR13847:SF283">
    <property type="entry name" value="TRNA 5-METHYLAMINOMETHYL-2-THIOURIDINE BIOSYNTHESIS BIFUNCTIONAL PROTEIN MNMC"/>
    <property type="match status" value="1"/>
</dbReference>
<feature type="domain" description="FAD dependent oxidoreductase" evidence="11">
    <location>
        <begin position="281"/>
        <end position="650"/>
    </location>
</feature>